<evidence type="ECO:0000313" key="2">
    <source>
        <dbReference type="Proteomes" id="UP000515908"/>
    </source>
</evidence>
<proteinExistence type="predicted"/>
<organism evidence="1 2">
    <name type="scientific">Angomonas deanei</name>
    <dbReference type="NCBI Taxonomy" id="59799"/>
    <lineage>
        <taxon>Eukaryota</taxon>
        <taxon>Discoba</taxon>
        <taxon>Euglenozoa</taxon>
        <taxon>Kinetoplastea</taxon>
        <taxon>Metakinetoplastina</taxon>
        <taxon>Trypanosomatida</taxon>
        <taxon>Trypanosomatidae</taxon>
        <taxon>Strigomonadinae</taxon>
        <taxon>Angomonas</taxon>
    </lineage>
</organism>
<dbReference type="EMBL" id="LR877171">
    <property type="protein sequence ID" value="CAD2222695.1"/>
    <property type="molecule type" value="Genomic_DNA"/>
</dbReference>
<evidence type="ECO:0000313" key="1">
    <source>
        <dbReference type="EMBL" id="CAD2222695.1"/>
    </source>
</evidence>
<gene>
    <name evidence="1" type="ORF">ADEAN_001024200</name>
</gene>
<reference evidence="1 2" key="1">
    <citation type="submission" date="2020-08" db="EMBL/GenBank/DDBJ databases">
        <authorList>
            <person name="Newling K."/>
            <person name="Davey J."/>
            <person name="Forrester S."/>
        </authorList>
    </citation>
    <scope>NUCLEOTIDE SEQUENCE [LARGE SCALE GENOMIC DNA]</scope>
    <source>
        <strain evidence="2">Crithidia deanei Carvalho (ATCC PRA-265)</strain>
    </source>
</reference>
<protein>
    <submittedName>
        <fullName evidence="1">Uncharacterized protein</fullName>
    </submittedName>
</protein>
<sequence length="105" mass="12147">MLRSMERSNSVCVPYVDEFTSREFIEAAVRVRQRQRSESLEAGRRSPSAISSSVATSRISFASGGAEALRRRREELFGKRKRRESIVPMRARVVSPRWSYPPTRW</sequence>
<dbReference type="AlphaFoldDB" id="A0A7G2CT59"/>
<accession>A0A7G2CT59</accession>
<dbReference type="Proteomes" id="UP000515908">
    <property type="component" value="Chromosome 27"/>
</dbReference>
<keyword evidence="2" id="KW-1185">Reference proteome</keyword>
<dbReference type="VEuPathDB" id="TriTrypDB:ADEAN_001024200"/>
<name>A0A7G2CT59_9TRYP</name>